<dbReference type="Proteomes" id="UP001295684">
    <property type="component" value="Unassembled WGS sequence"/>
</dbReference>
<evidence type="ECO:0000313" key="2">
    <source>
        <dbReference type="Proteomes" id="UP001295684"/>
    </source>
</evidence>
<dbReference type="AlphaFoldDB" id="A0AAD2D6F7"/>
<name>A0AAD2D6F7_EUPCR</name>
<sequence length="83" mass="9273">MSCMSYLCLTAYYFFFIGTCIPCVLRDLGAHTLSECSLSWLPNLDGLNEANFMLIPSLSETLTWRVGDPSLRMSSDKFSSSCL</sequence>
<organism evidence="1 2">
    <name type="scientific">Euplotes crassus</name>
    <dbReference type="NCBI Taxonomy" id="5936"/>
    <lineage>
        <taxon>Eukaryota</taxon>
        <taxon>Sar</taxon>
        <taxon>Alveolata</taxon>
        <taxon>Ciliophora</taxon>
        <taxon>Intramacronucleata</taxon>
        <taxon>Spirotrichea</taxon>
        <taxon>Hypotrichia</taxon>
        <taxon>Euplotida</taxon>
        <taxon>Euplotidae</taxon>
        <taxon>Moneuplotes</taxon>
    </lineage>
</organism>
<proteinExistence type="predicted"/>
<accession>A0AAD2D6F7</accession>
<reference evidence="1" key="1">
    <citation type="submission" date="2023-07" db="EMBL/GenBank/DDBJ databases">
        <authorList>
            <consortium name="AG Swart"/>
            <person name="Singh M."/>
            <person name="Singh A."/>
            <person name="Seah K."/>
            <person name="Emmerich C."/>
        </authorList>
    </citation>
    <scope>NUCLEOTIDE SEQUENCE</scope>
    <source>
        <strain evidence="1">DP1</strain>
    </source>
</reference>
<keyword evidence="2" id="KW-1185">Reference proteome</keyword>
<comment type="caution">
    <text evidence="1">The sequence shown here is derived from an EMBL/GenBank/DDBJ whole genome shotgun (WGS) entry which is preliminary data.</text>
</comment>
<protein>
    <submittedName>
        <fullName evidence="1">Uncharacterized protein</fullName>
    </submittedName>
</protein>
<gene>
    <name evidence="1" type="ORF">ECRASSUSDP1_LOCUS22792</name>
</gene>
<dbReference type="EMBL" id="CAMPGE010023392">
    <property type="protein sequence ID" value="CAI2381338.1"/>
    <property type="molecule type" value="Genomic_DNA"/>
</dbReference>
<evidence type="ECO:0000313" key="1">
    <source>
        <dbReference type="EMBL" id="CAI2381338.1"/>
    </source>
</evidence>